<dbReference type="Proteomes" id="UP000199065">
    <property type="component" value="Unassembled WGS sequence"/>
</dbReference>
<dbReference type="AlphaFoldDB" id="A0A1I2TCC0"/>
<gene>
    <name evidence="2" type="ORF">SAMN05660282_01415</name>
</gene>
<evidence type="ECO:0000313" key="3">
    <source>
        <dbReference type="Proteomes" id="UP000199065"/>
    </source>
</evidence>
<organism evidence="2 3">
    <name type="scientific">Corynebacterium spheniscorum</name>
    <dbReference type="NCBI Taxonomy" id="185761"/>
    <lineage>
        <taxon>Bacteria</taxon>
        <taxon>Bacillati</taxon>
        <taxon>Actinomycetota</taxon>
        <taxon>Actinomycetes</taxon>
        <taxon>Mycobacteriales</taxon>
        <taxon>Corynebacteriaceae</taxon>
        <taxon>Corynebacterium</taxon>
    </lineage>
</organism>
<keyword evidence="1" id="KW-1133">Transmembrane helix</keyword>
<dbReference type="RefSeq" id="WP_143067460.1">
    <property type="nucleotide sequence ID" value="NZ_FOPJ01000008.1"/>
</dbReference>
<keyword evidence="3" id="KW-1185">Reference proteome</keyword>
<accession>A0A1I2TCC0</accession>
<dbReference type="EMBL" id="FOPJ01000008">
    <property type="protein sequence ID" value="SFG62535.1"/>
    <property type="molecule type" value="Genomic_DNA"/>
</dbReference>
<evidence type="ECO:0000256" key="1">
    <source>
        <dbReference type="SAM" id="Phobius"/>
    </source>
</evidence>
<keyword evidence="1" id="KW-0472">Membrane</keyword>
<keyword evidence="1" id="KW-0812">Transmembrane</keyword>
<dbReference type="STRING" id="185761.SAMN05660282_01415"/>
<reference evidence="2 3" key="1">
    <citation type="submission" date="2016-10" db="EMBL/GenBank/DDBJ databases">
        <authorList>
            <person name="de Groot N.N."/>
        </authorList>
    </citation>
    <scope>NUCLEOTIDE SEQUENCE [LARGE SCALE GENOMIC DNA]</scope>
    <source>
        <strain>J11</strain>
        <strain evidence="3">PG 39</strain>
    </source>
</reference>
<evidence type="ECO:0000313" key="2">
    <source>
        <dbReference type="EMBL" id="SFG62535.1"/>
    </source>
</evidence>
<sequence>MTGTPSASRSLRTSGLWTYDGVSRSRLAVYVLLALGGMWVRALHYLPTGLASTALALARGAEAERILWPCITSVLIISCCVGVGLYIFGRSERI</sequence>
<feature type="transmembrane region" description="Helical" evidence="1">
    <location>
        <begin position="66"/>
        <end position="88"/>
    </location>
</feature>
<name>A0A1I2TCC0_9CORY</name>
<feature type="transmembrane region" description="Helical" evidence="1">
    <location>
        <begin position="27"/>
        <end position="46"/>
    </location>
</feature>
<protein>
    <submittedName>
        <fullName evidence="2">Uncharacterized protein</fullName>
    </submittedName>
</protein>
<proteinExistence type="predicted"/>